<evidence type="ECO:0000256" key="10">
    <source>
        <dbReference type="ARBA" id="ARBA00051722"/>
    </source>
</evidence>
<dbReference type="NCBIfam" id="NF041488">
    <property type="entry name" value="caps_synth_Cps4B"/>
    <property type="match status" value="1"/>
</dbReference>
<sequence length="245" mass="28420">MRLIDIHSHIVFDVDDGPKTRQDTQELLTESYRQGVRTIISTSHRRKGMFETPEEKIAANFHEVQQIAKEVADDLTILYGAEIYYTSDILEKLDRKIIPTLGGTSYALIEFSMITPYRDIHSALSNVLRLGITPVVAHIERYHCLENDVKKVQDLINMGCYMQINSSSVLKPKLFGEKYKFMKKRAQFFMEQDLVHFVASDMHNLGPRPPYMEEAYHIISNKYGNAYADQLFRKNQEILLKDELI</sequence>
<evidence type="ECO:0000256" key="1">
    <source>
        <dbReference type="ARBA" id="ARBA00001936"/>
    </source>
</evidence>
<evidence type="ECO:0000256" key="11">
    <source>
        <dbReference type="PIRNR" id="PIRNR016557"/>
    </source>
</evidence>
<dbReference type="GO" id="GO:0030145">
    <property type="term" value="F:manganese ion binding"/>
    <property type="evidence" value="ECO:0007669"/>
    <property type="project" value="UniProtKB-UniRule"/>
</dbReference>
<evidence type="ECO:0000256" key="3">
    <source>
        <dbReference type="ARBA" id="ARBA00005750"/>
    </source>
</evidence>
<accession>A0AAD1C9I7</accession>
<evidence type="ECO:0000256" key="8">
    <source>
        <dbReference type="ARBA" id="ARBA00023211"/>
    </source>
</evidence>
<evidence type="ECO:0000256" key="7">
    <source>
        <dbReference type="ARBA" id="ARBA00023169"/>
    </source>
</evidence>
<dbReference type="Pfam" id="PF19567">
    <property type="entry name" value="CpsB_CapC"/>
    <property type="match status" value="1"/>
</dbReference>
<evidence type="ECO:0000256" key="2">
    <source>
        <dbReference type="ARBA" id="ARBA00005132"/>
    </source>
</evidence>
<keyword evidence="4 11" id="KW-0378">Hydrolase</keyword>
<evidence type="ECO:0000256" key="4">
    <source>
        <dbReference type="ARBA" id="ARBA00022801"/>
    </source>
</evidence>
<dbReference type="GO" id="GO:0004725">
    <property type="term" value="F:protein tyrosine phosphatase activity"/>
    <property type="evidence" value="ECO:0007669"/>
    <property type="project" value="UniProtKB-UniRule"/>
</dbReference>
<dbReference type="PIRSF" id="PIRSF016557">
    <property type="entry name" value="Caps_synth_CpsB"/>
    <property type="match status" value="1"/>
</dbReference>
<keyword evidence="5" id="KW-0972">Capsule biogenesis/degradation</keyword>
<proteinExistence type="inferred from homology"/>
<dbReference type="Gene3D" id="3.20.20.140">
    <property type="entry name" value="Metal-dependent hydrolases"/>
    <property type="match status" value="1"/>
</dbReference>
<keyword evidence="8" id="KW-0464">Manganese</keyword>
<organism evidence="12 13">
    <name type="scientific">Streptococcus intermedius</name>
    <dbReference type="NCBI Taxonomy" id="1338"/>
    <lineage>
        <taxon>Bacteria</taxon>
        <taxon>Bacillati</taxon>
        <taxon>Bacillota</taxon>
        <taxon>Bacilli</taxon>
        <taxon>Lactobacillales</taxon>
        <taxon>Streptococcaceae</taxon>
        <taxon>Streptococcus</taxon>
        <taxon>Streptococcus anginosus group</taxon>
    </lineage>
</organism>
<dbReference type="AlphaFoldDB" id="A0AAD1C9I7"/>
<evidence type="ECO:0000313" key="13">
    <source>
        <dbReference type="Proteomes" id="UP000217792"/>
    </source>
</evidence>
<comment type="function">
    <text evidence="9">Dephosphorylates CpsD. Involved in the regulation of capsular polysaccharide biosynthesis.</text>
</comment>
<dbReference type="PANTHER" id="PTHR39181:SF1">
    <property type="entry name" value="TYROSINE-PROTEIN PHOSPHATASE YWQE"/>
    <property type="match status" value="1"/>
</dbReference>
<dbReference type="EMBL" id="AP014880">
    <property type="protein sequence ID" value="BAW17870.1"/>
    <property type="molecule type" value="Genomic_DNA"/>
</dbReference>
<reference evidence="12 13" key="1">
    <citation type="journal article" date="2017" name="Infect. Immun.">
        <title>Characterization of the Pathogenicity of Streptococcus intermedius TYG1620 Isolated from a Human Brain Abscess Based on the Complete Genome Sequence with Transcriptome Analysis and Transposon Mutagenesis in a Murine Subcutaneous Abscess Model.</title>
        <authorList>
            <person name="Hasegawa N."/>
            <person name="Sekizuka T."/>
            <person name="Sugi Y."/>
            <person name="Kawakami N."/>
            <person name="Ogasawara Y."/>
            <person name="Kato K."/>
            <person name="Yamashita A."/>
            <person name="Takeuchi F."/>
            <person name="Kuroda M."/>
        </authorList>
    </citation>
    <scope>NUCLEOTIDE SEQUENCE [LARGE SCALE GENOMIC DNA]</scope>
    <source>
        <strain evidence="12 13">TYG1620</strain>
    </source>
</reference>
<dbReference type="InterPro" id="IPR048208">
    <property type="entry name" value="Caps_polysacc_synth_CpsB"/>
</dbReference>
<dbReference type="InterPro" id="IPR032466">
    <property type="entry name" value="Metal_Hydrolase"/>
</dbReference>
<gene>
    <name evidence="12" type="ORF">SITYG_18940</name>
</gene>
<dbReference type="SUPFAM" id="SSF51556">
    <property type="entry name" value="Metallo-dependent hydrolases"/>
    <property type="match status" value="1"/>
</dbReference>
<comment type="similarity">
    <text evidence="3 11">Belongs to the metallo-dependent hydrolases superfamily. CpsB/CapC family.</text>
</comment>
<comment type="catalytic activity">
    <reaction evidence="10 11">
        <text>O-phospho-L-tyrosyl-[protein] + H2O = L-tyrosyl-[protein] + phosphate</text>
        <dbReference type="Rhea" id="RHEA:10684"/>
        <dbReference type="Rhea" id="RHEA-COMP:10136"/>
        <dbReference type="Rhea" id="RHEA-COMP:20101"/>
        <dbReference type="ChEBI" id="CHEBI:15377"/>
        <dbReference type="ChEBI" id="CHEBI:43474"/>
        <dbReference type="ChEBI" id="CHEBI:46858"/>
        <dbReference type="ChEBI" id="CHEBI:61978"/>
        <dbReference type="EC" id="3.1.3.48"/>
    </reaction>
</comment>
<evidence type="ECO:0000256" key="5">
    <source>
        <dbReference type="ARBA" id="ARBA00022903"/>
    </source>
</evidence>
<comment type="cofactor">
    <cofactor evidence="1">
        <name>Mn(2+)</name>
        <dbReference type="ChEBI" id="CHEBI:29035"/>
    </cofactor>
</comment>
<comment type="pathway">
    <text evidence="2">Capsule biogenesis; capsule polysaccharide biosynthesis.</text>
</comment>
<name>A0AAD1C9I7_STRIT</name>
<evidence type="ECO:0000256" key="9">
    <source>
        <dbReference type="ARBA" id="ARBA00025635"/>
    </source>
</evidence>
<keyword evidence="6 11" id="KW-0904">Protein phosphatase</keyword>
<dbReference type="EC" id="3.1.3.48" evidence="11"/>
<keyword evidence="7" id="KW-0270">Exopolysaccharide synthesis</keyword>
<dbReference type="PANTHER" id="PTHR39181">
    <property type="entry name" value="TYROSINE-PROTEIN PHOSPHATASE YWQE"/>
    <property type="match status" value="1"/>
</dbReference>
<dbReference type="Proteomes" id="UP000217792">
    <property type="component" value="Chromosome"/>
</dbReference>
<dbReference type="InterPro" id="IPR016667">
    <property type="entry name" value="Caps_polysacc_synth_CpsB/CapC"/>
</dbReference>
<evidence type="ECO:0000313" key="12">
    <source>
        <dbReference type="EMBL" id="BAW17870.1"/>
    </source>
</evidence>
<evidence type="ECO:0000256" key="6">
    <source>
        <dbReference type="ARBA" id="ARBA00022912"/>
    </source>
</evidence>
<protein>
    <recommendedName>
        <fullName evidence="11">Tyrosine-protein phosphatase</fullName>
        <ecNumber evidence="11">3.1.3.48</ecNumber>
    </recommendedName>
</protein>
<dbReference type="GO" id="GO:0000271">
    <property type="term" value="P:polysaccharide biosynthetic process"/>
    <property type="evidence" value="ECO:0007669"/>
    <property type="project" value="UniProtKB-KW"/>
</dbReference>